<evidence type="ECO:0000313" key="2">
    <source>
        <dbReference type="EMBL" id="CAL6001340.1"/>
    </source>
</evidence>
<keyword evidence="3" id="KW-1185">Reference proteome</keyword>
<dbReference type="Gene3D" id="2.160.20.110">
    <property type="match status" value="1"/>
</dbReference>
<gene>
    <name evidence="2" type="ORF">HINF_LOCUS17395</name>
    <name evidence="1" type="ORF">HINF_LOCUS64059</name>
</gene>
<sequence>MFGLFGWNHGNSSIQNASIFFSVQGTNFICFGIFGSQSSNSLYSEVQNVKTSIIMSVGSRYAGTIYGVQQSKNCTVYNVSVLNSSVQSSAEVGGIIGQQYATNILIKNLTISQTNISGSNYVGGIIGSSYNSIVSVQNTKLQLIRLSASGENKIVLGYAEGNTFSFSNASSTTNYINNVQTDCLNIMCEISQTGC</sequence>
<reference evidence="1" key="1">
    <citation type="submission" date="2023-06" db="EMBL/GenBank/DDBJ databases">
        <authorList>
            <person name="Kurt Z."/>
        </authorList>
    </citation>
    <scope>NUCLEOTIDE SEQUENCE</scope>
</reference>
<dbReference type="Proteomes" id="UP001642409">
    <property type="component" value="Unassembled WGS sequence"/>
</dbReference>
<proteinExistence type="predicted"/>
<evidence type="ECO:0000313" key="3">
    <source>
        <dbReference type="Proteomes" id="UP001642409"/>
    </source>
</evidence>
<comment type="caution">
    <text evidence="1">The sequence shown here is derived from an EMBL/GenBank/DDBJ whole genome shotgun (WGS) entry which is preliminary data.</text>
</comment>
<organism evidence="1">
    <name type="scientific">Hexamita inflata</name>
    <dbReference type="NCBI Taxonomy" id="28002"/>
    <lineage>
        <taxon>Eukaryota</taxon>
        <taxon>Metamonada</taxon>
        <taxon>Diplomonadida</taxon>
        <taxon>Hexamitidae</taxon>
        <taxon>Hexamitinae</taxon>
        <taxon>Hexamita</taxon>
    </lineage>
</organism>
<reference evidence="2 3" key="2">
    <citation type="submission" date="2024-07" db="EMBL/GenBank/DDBJ databases">
        <authorList>
            <person name="Akdeniz Z."/>
        </authorList>
    </citation>
    <scope>NUCLEOTIDE SEQUENCE [LARGE SCALE GENOMIC DNA]</scope>
</reference>
<protein>
    <submittedName>
        <fullName evidence="2">Hypothetical_protein</fullName>
    </submittedName>
</protein>
<evidence type="ECO:0000313" key="1">
    <source>
        <dbReference type="EMBL" id="CAI9976414.1"/>
    </source>
</evidence>
<dbReference type="AlphaFoldDB" id="A0AA86RQX8"/>
<dbReference type="EMBL" id="CATOUU010001173">
    <property type="protein sequence ID" value="CAI9976414.1"/>
    <property type="molecule type" value="Genomic_DNA"/>
</dbReference>
<dbReference type="EMBL" id="CAXDID020000043">
    <property type="protein sequence ID" value="CAL6001340.1"/>
    <property type="molecule type" value="Genomic_DNA"/>
</dbReference>
<accession>A0AA86RQX8</accession>
<name>A0AA86RQX8_9EUKA</name>